<dbReference type="EMBL" id="CP000507">
    <property type="protein sequence ID" value="ABL99319.1"/>
    <property type="molecule type" value="Genomic_DNA"/>
</dbReference>
<dbReference type="SUPFAM" id="SSF51412">
    <property type="entry name" value="Inosine monophosphate dehydrogenase (IMPDH)"/>
    <property type="match status" value="1"/>
</dbReference>
<dbReference type="InterPro" id="IPR013785">
    <property type="entry name" value="Aldolase_TIM"/>
</dbReference>
<dbReference type="Pfam" id="PF03060">
    <property type="entry name" value="NMO"/>
    <property type="match status" value="1"/>
</dbReference>
<proteinExistence type="predicted"/>
<evidence type="ECO:0000259" key="1">
    <source>
        <dbReference type="Pfam" id="PF21607"/>
    </source>
</evidence>
<accession>A1S4L3</accession>
<dbReference type="Proteomes" id="UP000009175">
    <property type="component" value="Chromosome"/>
</dbReference>
<dbReference type="OrthoDB" id="9808564at2"/>
<feature type="domain" description="[Acyl-carrier-protein] S-malonyltransferase-like inserted helical" evidence="1">
    <location>
        <begin position="389"/>
        <end position="468"/>
    </location>
</feature>
<dbReference type="PANTHER" id="PTHR32332">
    <property type="entry name" value="2-NITROPROPANE DIOXYGENASE"/>
    <property type="match status" value="1"/>
</dbReference>
<evidence type="ECO:0000313" key="3">
    <source>
        <dbReference type="Proteomes" id="UP000009175"/>
    </source>
</evidence>
<sequence length="537" mass="58095">MSTAFKWPWAIDQASGISHVDAFKSALLELNKPLYVARLPGGELCLSHDASEQQPEQGREPGLLPVAAFAAPFAACELGSEDFRRCHGVKYAYYAGAMANGIASEELVIALGKAGILCSFGAAGLVPARVEAAIKRIQAELPQGPYAFNLIHSPSEPALEQGAVELYLKHGVHTVEASAFLALTPHIVRYRAAGLSRDNDGNIVIKNKVIAKISRTEVASHFMKSAPKKMLDTLVAEGHISTEQAELALLVPMADDITAEADSGGHTDNRPLVTLLPTILALRDELATSQSFATPIRVGAGGGIGTPDAALAAFNMGADFIVTGSINQACIEAGASEHTRKLLATTEMADVTMAPAADMFEMGVKLQVVKRGTLFPMRANKLYEIYSRYDSIEAIPADERQKLEAQVFRASLDDIWQGTVAHFMERDPSQIQRAEGNPKRKMALIFRWYLGLSSRWSNTGEAGREMDYQIWAGPALGAFNGWSKGTYLDDYRERRAVDLALHLLSGAAYLHRVNSLKAQGIVLPSAVARYRPLEPLA</sequence>
<dbReference type="STRING" id="326297.Sama_1112"/>
<organism evidence="2 3">
    <name type="scientific">Shewanella amazonensis (strain ATCC BAA-1098 / SB2B)</name>
    <dbReference type="NCBI Taxonomy" id="326297"/>
    <lineage>
        <taxon>Bacteria</taxon>
        <taxon>Pseudomonadati</taxon>
        <taxon>Pseudomonadota</taxon>
        <taxon>Gammaproteobacteria</taxon>
        <taxon>Alteromonadales</taxon>
        <taxon>Shewanellaceae</taxon>
        <taxon>Shewanella</taxon>
    </lineage>
</organism>
<gene>
    <name evidence="2" type="ordered locus">Sama_1112</name>
</gene>
<dbReference type="KEGG" id="saz:Sama_1112"/>
<dbReference type="Pfam" id="PF21607">
    <property type="entry name" value="FabD_helical_ins"/>
    <property type="match status" value="1"/>
</dbReference>
<dbReference type="NCBIfam" id="TIGR02814">
    <property type="entry name" value="pfaD_fam"/>
    <property type="match status" value="1"/>
</dbReference>
<evidence type="ECO:0000313" key="2">
    <source>
        <dbReference type="EMBL" id="ABL99319.1"/>
    </source>
</evidence>
<reference evidence="2 3" key="1">
    <citation type="submission" date="2006-12" db="EMBL/GenBank/DDBJ databases">
        <title>Complete sequence of Shewanella amazonensis SB2B.</title>
        <authorList>
            <consortium name="US DOE Joint Genome Institute"/>
            <person name="Copeland A."/>
            <person name="Lucas S."/>
            <person name="Lapidus A."/>
            <person name="Barry K."/>
            <person name="Detter J.C."/>
            <person name="Glavina del Rio T."/>
            <person name="Hammon N."/>
            <person name="Israni S."/>
            <person name="Dalin E."/>
            <person name="Tice H."/>
            <person name="Pitluck S."/>
            <person name="Munk A.C."/>
            <person name="Brettin T."/>
            <person name="Bruce D."/>
            <person name="Han C."/>
            <person name="Tapia R."/>
            <person name="Gilna P."/>
            <person name="Schmutz J."/>
            <person name="Larimer F."/>
            <person name="Land M."/>
            <person name="Hauser L."/>
            <person name="Kyrpides N."/>
            <person name="Mikhailova N."/>
            <person name="Fredrickson J."/>
            <person name="Richardson P."/>
        </authorList>
    </citation>
    <scope>NUCLEOTIDE SEQUENCE [LARGE SCALE GENOMIC DNA]</scope>
    <source>
        <strain evidence="3">ATCC BAA-1098 / SB2B</strain>
    </source>
</reference>
<dbReference type="Gene3D" id="3.20.20.70">
    <property type="entry name" value="Aldolase class I"/>
    <property type="match status" value="1"/>
</dbReference>
<dbReference type="InterPro" id="IPR049489">
    <property type="entry name" value="FabD-like_helical_ins"/>
</dbReference>
<protein>
    <submittedName>
        <fullName evidence="2">Omega-3 polyunsaturated fatty acid synthase PfaD</fullName>
    </submittedName>
</protein>
<dbReference type="HOGENOM" id="CLU_040029_0_0_6"/>
<dbReference type="eggNOG" id="COG2070">
    <property type="taxonomic scope" value="Bacteria"/>
</dbReference>
<dbReference type="PANTHER" id="PTHR32332:SF20">
    <property type="entry name" value="2-NITROPROPANE DIOXYGENASE-LIKE PROTEIN"/>
    <property type="match status" value="1"/>
</dbReference>
<dbReference type="AlphaFoldDB" id="A1S4L3"/>
<keyword evidence="3" id="KW-1185">Reference proteome</keyword>
<dbReference type="CDD" id="cd04742">
    <property type="entry name" value="NPD_FabD"/>
    <property type="match status" value="1"/>
</dbReference>
<name>A1S4L3_SHEAM</name>
<dbReference type="InterPro" id="IPR014179">
    <property type="entry name" value="PfaD-like_TIM-barrel"/>
</dbReference>